<evidence type="ECO:0000256" key="6">
    <source>
        <dbReference type="ARBA" id="ARBA00023242"/>
    </source>
</evidence>
<evidence type="ECO:0000256" key="1">
    <source>
        <dbReference type="ARBA" id="ARBA00004123"/>
    </source>
</evidence>
<protein>
    <recommendedName>
        <fullName evidence="7">Zinc finger CCHC domain-containing protein 7</fullName>
    </recommendedName>
    <alternativeName>
        <fullName evidence="8">TRAMP-like complex RNA-binding factor ZCCHC7</fullName>
    </alternativeName>
</protein>
<evidence type="ECO:0000259" key="11">
    <source>
        <dbReference type="PROSITE" id="PS50158"/>
    </source>
</evidence>
<feature type="domain" description="CCHC-type" evidence="11">
    <location>
        <begin position="311"/>
        <end position="326"/>
    </location>
</feature>
<dbReference type="GO" id="GO:0071035">
    <property type="term" value="P:nuclear polyadenylation-dependent rRNA catabolic process"/>
    <property type="evidence" value="ECO:0007669"/>
    <property type="project" value="TreeGrafter"/>
</dbReference>
<dbReference type="InParanoid" id="A0A3P8ZDX3"/>
<keyword evidence="4 9" id="KW-0863">Zinc-finger</keyword>
<evidence type="ECO:0000256" key="9">
    <source>
        <dbReference type="PROSITE-ProRule" id="PRU00047"/>
    </source>
</evidence>
<dbReference type="GO" id="GO:0071037">
    <property type="term" value="P:nuclear polyadenylation-dependent snRNA catabolic process"/>
    <property type="evidence" value="ECO:0007669"/>
    <property type="project" value="TreeGrafter"/>
</dbReference>
<dbReference type="AlphaFoldDB" id="A0A3P8ZDX3"/>
<evidence type="ECO:0000256" key="8">
    <source>
        <dbReference type="ARBA" id="ARBA00043023"/>
    </source>
</evidence>
<keyword evidence="3" id="KW-0677">Repeat</keyword>
<evidence type="ECO:0000256" key="4">
    <source>
        <dbReference type="ARBA" id="ARBA00022771"/>
    </source>
</evidence>
<proteinExistence type="predicted"/>
<evidence type="ECO:0000313" key="13">
    <source>
        <dbReference type="Proteomes" id="UP000265140"/>
    </source>
</evidence>
<keyword evidence="5" id="KW-0862">Zinc</keyword>
<dbReference type="GO" id="GO:0071038">
    <property type="term" value="P:TRAMP-dependent tRNA surveillance pathway"/>
    <property type="evidence" value="ECO:0007669"/>
    <property type="project" value="TreeGrafter"/>
</dbReference>
<dbReference type="PROSITE" id="PS50158">
    <property type="entry name" value="ZF_CCHC"/>
    <property type="match status" value="4"/>
</dbReference>
<evidence type="ECO:0000256" key="10">
    <source>
        <dbReference type="SAM" id="MobiDB-lite"/>
    </source>
</evidence>
<dbReference type="GO" id="GO:0031499">
    <property type="term" value="C:TRAMP complex"/>
    <property type="evidence" value="ECO:0007669"/>
    <property type="project" value="TreeGrafter"/>
</dbReference>
<feature type="compositionally biased region" description="Basic and acidic residues" evidence="10">
    <location>
        <begin position="436"/>
        <end position="447"/>
    </location>
</feature>
<dbReference type="Ensembl" id="ENSELUT00000018360.3">
    <property type="protein sequence ID" value="ENSELUP00000026507.2"/>
    <property type="gene ID" value="ENSELUG00000002401.3"/>
</dbReference>
<dbReference type="GO" id="GO:0008270">
    <property type="term" value="F:zinc ion binding"/>
    <property type="evidence" value="ECO:0007669"/>
    <property type="project" value="UniProtKB-KW"/>
</dbReference>
<keyword evidence="6" id="KW-0539">Nucleus</keyword>
<accession>A0A3P8ZDX3</accession>
<dbReference type="GO" id="GO:0071031">
    <property type="term" value="P:nuclear mRNA surveillance of mRNA 3'-end processing"/>
    <property type="evidence" value="ECO:0007669"/>
    <property type="project" value="TreeGrafter"/>
</dbReference>
<reference evidence="13" key="1">
    <citation type="journal article" date="2014" name="PLoS ONE">
        <title>The genome and linkage map of the northern pike (Esox lucius): conserved synteny revealed between the salmonid sister group and the Neoteleostei.</title>
        <authorList>
            <person name="Rondeau E.B."/>
            <person name="Minkley D.R."/>
            <person name="Leong J.S."/>
            <person name="Messmer A.M."/>
            <person name="Jantzen J.R."/>
            <person name="von Schalburg K.R."/>
            <person name="Lemon C."/>
            <person name="Bird N.H."/>
            <person name="Koop B.F."/>
        </authorList>
    </citation>
    <scope>NUCLEOTIDE SEQUENCE</scope>
</reference>
<dbReference type="InterPro" id="IPR036875">
    <property type="entry name" value="Znf_CCHC_sf"/>
</dbReference>
<dbReference type="SUPFAM" id="SSF57756">
    <property type="entry name" value="Retrovirus zinc finger-like domains"/>
    <property type="match status" value="1"/>
</dbReference>
<dbReference type="Pfam" id="PF00098">
    <property type="entry name" value="zf-CCHC"/>
    <property type="match status" value="1"/>
</dbReference>
<dbReference type="GeneTree" id="ENSGT00950000183041"/>
<keyword evidence="2" id="KW-0479">Metal-binding</keyword>
<dbReference type="PANTHER" id="PTHR46543:SF1">
    <property type="entry name" value="ZINC FINGER CCHC DOMAIN-CONTAINING PROTEIN 7"/>
    <property type="match status" value="1"/>
</dbReference>
<keyword evidence="13" id="KW-1185">Reference proteome</keyword>
<dbReference type="SMART" id="SM00343">
    <property type="entry name" value="ZnF_C2HC"/>
    <property type="match status" value="4"/>
</dbReference>
<sequence>MTGHQTDEEEGGVRQDIRFYIEASSDSECELGSRQHLQADVTSPPQGAARATRGCSPPVLAFTLPNRASSDASSLDGTPSPTSRSGLRSPLDQAQEYDDEPPEEWMFLGGEEKDGDRDIQLNLGCWISSSSELHSGTEDEEPNAKSAVKDNWAIIDKDKPRPYRCMTSDIGLTCHNCNKTGHLAKSCTSPRVRQTDIHTHTHTHKYCSYTQLFFLYEQRRPSCVLCGLQGHVQRGCPGRHCPSCGLPSHGHQSCSAPPLWNQHCQRCGMTGHLSTACPDAWRQFHLTTQEEVPLRPDRDHTYKRHRRPAHCYNCSGKGHHGHECPQRRMISGTFPTVPYICHYNNKQDILKQKTRIHREPQEGVKLVVECQRTSVTPGGSGKEEPSTVPGRRKSQGGRREGRRKKWPEKRRERREVKKQRREAQARREVVVTTRVSGEKVHPSDRFYKPPQRTHTSFSKEEMQQ</sequence>
<feature type="region of interest" description="Disordered" evidence="10">
    <location>
        <begin position="369"/>
        <end position="464"/>
    </location>
</feature>
<dbReference type="STRING" id="8010.ENSELUP00000026507"/>
<evidence type="ECO:0000256" key="2">
    <source>
        <dbReference type="ARBA" id="ARBA00022723"/>
    </source>
</evidence>
<name>A0A3P8ZDX3_ESOLU</name>
<feature type="domain" description="CCHC-type" evidence="11">
    <location>
        <begin position="223"/>
        <end position="237"/>
    </location>
</feature>
<feature type="compositionally biased region" description="Polar residues" evidence="10">
    <location>
        <begin position="66"/>
        <end position="86"/>
    </location>
</feature>
<organism evidence="12 13">
    <name type="scientific">Esox lucius</name>
    <name type="common">Northern pike</name>
    <dbReference type="NCBI Taxonomy" id="8010"/>
    <lineage>
        <taxon>Eukaryota</taxon>
        <taxon>Metazoa</taxon>
        <taxon>Chordata</taxon>
        <taxon>Craniata</taxon>
        <taxon>Vertebrata</taxon>
        <taxon>Euteleostomi</taxon>
        <taxon>Actinopterygii</taxon>
        <taxon>Neopterygii</taxon>
        <taxon>Teleostei</taxon>
        <taxon>Protacanthopterygii</taxon>
        <taxon>Esociformes</taxon>
        <taxon>Esocidae</taxon>
        <taxon>Esox</taxon>
    </lineage>
</organism>
<dbReference type="InterPro" id="IPR051644">
    <property type="entry name" value="TRAMP_AT-DNA-binding"/>
</dbReference>
<dbReference type="InterPro" id="IPR001878">
    <property type="entry name" value="Znf_CCHC"/>
</dbReference>
<dbReference type="Bgee" id="ENSELUG00000002401">
    <property type="expression patterns" value="Expressed in testis and 14 other cell types or tissues"/>
</dbReference>
<dbReference type="GO" id="GO:0003723">
    <property type="term" value="F:RNA binding"/>
    <property type="evidence" value="ECO:0007669"/>
    <property type="project" value="TreeGrafter"/>
</dbReference>
<evidence type="ECO:0000256" key="7">
    <source>
        <dbReference type="ARBA" id="ARBA00041190"/>
    </source>
</evidence>
<feature type="domain" description="CCHC-type" evidence="11">
    <location>
        <begin position="174"/>
        <end position="189"/>
    </location>
</feature>
<feature type="region of interest" description="Disordered" evidence="10">
    <location>
        <begin position="28"/>
        <end position="113"/>
    </location>
</feature>
<evidence type="ECO:0000313" key="12">
    <source>
        <dbReference type="Ensembl" id="ENSELUP00000026507.2"/>
    </source>
</evidence>
<reference evidence="12" key="4">
    <citation type="submission" date="2025-09" db="UniProtKB">
        <authorList>
            <consortium name="Ensembl"/>
        </authorList>
    </citation>
    <scope>IDENTIFICATION</scope>
</reference>
<reference evidence="12" key="3">
    <citation type="submission" date="2025-08" db="UniProtKB">
        <authorList>
            <consortium name="Ensembl"/>
        </authorList>
    </citation>
    <scope>IDENTIFICATION</scope>
</reference>
<feature type="compositionally biased region" description="Basic residues" evidence="10">
    <location>
        <begin position="390"/>
        <end position="408"/>
    </location>
</feature>
<evidence type="ECO:0000256" key="3">
    <source>
        <dbReference type="ARBA" id="ARBA00022737"/>
    </source>
</evidence>
<reference evidence="12" key="2">
    <citation type="submission" date="2020-02" db="EMBL/GenBank/DDBJ databases">
        <title>Esox lucius (northern pike) genome, fEsoLuc1, primary haplotype.</title>
        <authorList>
            <person name="Myers G."/>
            <person name="Karagic N."/>
            <person name="Meyer A."/>
            <person name="Pippel M."/>
            <person name="Reichard M."/>
            <person name="Winkler S."/>
            <person name="Tracey A."/>
            <person name="Sims Y."/>
            <person name="Howe K."/>
            <person name="Rhie A."/>
            <person name="Formenti G."/>
            <person name="Durbin R."/>
            <person name="Fedrigo O."/>
            <person name="Jarvis E.D."/>
        </authorList>
    </citation>
    <scope>NUCLEOTIDE SEQUENCE [LARGE SCALE GENOMIC DNA]</scope>
</reference>
<dbReference type="Proteomes" id="UP000265140">
    <property type="component" value="Chromosome 4"/>
</dbReference>
<feature type="compositionally biased region" description="Basic and acidic residues" evidence="10">
    <location>
        <begin position="409"/>
        <end position="429"/>
    </location>
</feature>
<dbReference type="PANTHER" id="PTHR46543">
    <property type="entry name" value="ZINC FINGER CCHC DOMAIN-CONTAINING PROTEIN 7"/>
    <property type="match status" value="1"/>
</dbReference>
<dbReference type="GO" id="GO:0071036">
    <property type="term" value="P:nuclear polyadenylation-dependent snoRNA catabolic process"/>
    <property type="evidence" value="ECO:0007669"/>
    <property type="project" value="TreeGrafter"/>
</dbReference>
<feature type="domain" description="CCHC-type" evidence="11">
    <location>
        <begin position="264"/>
        <end position="279"/>
    </location>
</feature>
<comment type="subcellular location">
    <subcellularLocation>
        <location evidence="1">Nucleus</location>
    </subcellularLocation>
</comment>
<dbReference type="Gene3D" id="4.10.60.10">
    <property type="entry name" value="Zinc finger, CCHC-type"/>
    <property type="match status" value="2"/>
</dbReference>
<evidence type="ECO:0000256" key="5">
    <source>
        <dbReference type="ARBA" id="ARBA00022833"/>
    </source>
</evidence>
<dbReference type="GO" id="GO:0071039">
    <property type="term" value="P:nuclear polyadenylation-dependent CUT catabolic process"/>
    <property type="evidence" value="ECO:0007669"/>
    <property type="project" value="TreeGrafter"/>
</dbReference>